<dbReference type="Pfam" id="PF17921">
    <property type="entry name" value="Integrase_H2C2"/>
    <property type="match status" value="1"/>
</dbReference>
<dbReference type="PROSITE" id="PS50994">
    <property type="entry name" value="INTEGRASE"/>
    <property type="match status" value="1"/>
</dbReference>
<evidence type="ECO:0000313" key="10">
    <source>
        <dbReference type="EMBL" id="UYV76936.1"/>
    </source>
</evidence>
<evidence type="ECO:0000256" key="4">
    <source>
        <dbReference type="ARBA" id="ARBA00022722"/>
    </source>
</evidence>
<evidence type="ECO:0000259" key="9">
    <source>
        <dbReference type="PROSITE" id="PS50994"/>
    </source>
</evidence>
<dbReference type="Gene3D" id="3.30.420.10">
    <property type="entry name" value="Ribonuclease H-like superfamily/Ribonuclease H"/>
    <property type="match status" value="1"/>
</dbReference>
<sequence>MSADDIASLVRSITFKVHQQEISLKNRHLSKLAFWKRKFNFPDVAESTGSALPNVLNLSSTKLSDREERILALGLQFIPPAKPDIPRIIAGIEGVTRSLNHLETLKVRNAAVQILSRPSQILPSNNRHRQIIKKLQSYKSLIFIKADKGSHTVVLDRSDYLSKMTDILQDNTTFSSISPQENLALTKSFRKALCEMKKSSIITPDQFVLFTSCLDREAYIYGLPKIHKPGVPLRPIIAYHLSPAYSVAKFLNDNHTVFHKIETISRYLRNPNYINYEACQRVVFYLNGTAGRWFDNNEKFQRELKTPLFKEPGPILKAANKNLIETLGKCVLNIEVNGLKISFEFVVMVECSHDIILGWDFFKATEAVVDCGRNELHLGETSILESREEENQRLFASDDFVIPPKSIKKNSVINEEICGIRDVLFSTSKDLLLRKEVLIPNSLVTFRHGRGSIWVANGASWPQLIPSGMNMCTMESYENRNICSLIESSDKLQETQLKSREWSQKINLTLDPGLSEIQRLHLVSCLDEFIDIFDFGSTPIKPTSTVKHKINTGDHSPIKQRTYRVAPSERRLIQDEVNKMIENHIVKPSESPWSSPVILFRKKDGTWRFWIEVDEKDREETVFITPDGLYKFRVMPFGLCNAPATFERMIDSVLGSLKWNMCLCYLDDTVVYAPTFEEHLRRLQLVLRCIQKAGLSLNHKKCLFGSRRINILGHLVDANGIHPDPDKVEAVSKFPRPKNISELRSFLGLCSYYRRFIENFADKARSLHDLLKAEKQLYWDAAQEKAFKVLKTALISELVLGHFDEFADTHLHTDASGHGIGAVLLQIQDGHLGFAQTYDKVKKRFYWPGLYRNVRQYASHCRECQRRKKLPRRPAGQLVSTPPVEKPFYKVGVDLGRFPVSKDGNRWIIVCTDYMTRRRPANTPFFLVHAREAETYIDAVLPYLPDEISDDYVGELVTRAEEARQLSRSCLLQSQAKYRRLYVQKHTPVYYQKDDHVWVFTPIRKVGLSEKPLKGYFGPYKVTKKLSEVTYEVEPVDPSPRSREAKDIVHVIRMKPYLDLEKQHSILLGNTSREVKPEGGDVGLINKFNTRQNKALAKICLSIGEEQQNHIRHLNSPKEVWGELQRLYAPRDSKHRILQLRRKLYSQKFCQHANMNAYLGSINLIVSELTGVGDKIEDGDLSMLILCGMPEDWDNVISTMCNLPESEFTSANIRRKLLAEAERRYATINEGMGALLVRNSNKKQFPHEHQGSKTVRKCFGCGKTGHIARDCFKLKKNNGKQQEKGAIHQHHEAKNLSVMYNAAVVSKEDTWVIVSGATHHMTPNRRSSKETQTLALVHCDLMGPFNIESWGGSRFVLTIIDDASRYTRVYFLKRKGDTLEKFKEWMKEAENQTGFSLKRIRTDNGLEFCSSPWDIFTKAHGIVHERTMVYTPEQNGVAERMNRTLLNLVRSTVNSCNLPTASWAELTNTAAYLRNRVTNRNNEEKTPFELWFGKRPALQHLRAIGCETFVHVPKQRRISKLQPRATKGILVGYSLQGRGWRIWIPEKRQVVESRNCVFKEEILYKQPKRERDTLPSVHFSSKEASFQEESNADQPVDRETEELIGTT</sequence>
<keyword evidence="6" id="KW-0862">Zinc</keyword>
<keyword evidence="6" id="KW-0863">Zinc-finger</keyword>
<keyword evidence="3" id="KW-0548">Nucleotidyltransferase</keyword>
<evidence type="ECO:0000256" key="2">
    <source>
        <dbReference type="ARBA" id="ARBA00022679"/>
    </source>
</evidence>
<dbReference type="InterPro" id="IPR041588">
    <property type="entry name" value="Integrase_H2C2"/>
</dbReference>
<dbReference type="PANTHER" id="PTHR37984">
    <property type="entry name" value="PROTEIN CBG26694"/>
    <property type="match status" value="1"/>
</dbReference>
<dbReference type="CDD" id="cd00303">
    <property type="entry name" value="retropepsin_like"/>
    <property type="match status" value="1"/>
</dbReference>
<dbReference type="InterPro" id="IPR043502">
    <property type="entry name" value="DNA/RNA_pol_sf"/>
</dbReference>
<dbReference type="InterPro" id="IPR057670">
    <property type="entry name" value="SH3_retrovirus"/>
</dbReference>
<evidence type="ECO:0000256" key="5">
    <source>
        <dbReference type="ARBA" id="ARBA00022759"/>
    </source>
</evidence>
<name>A0ABY6L9J3_9ARAC</name>
<reference evidence="10 11" key="1">
    <citation type="submission" date="2022-01" db="EMBL/GenBank/DDBJ databases">
        <title>A chromosomal length assembly of Cordylochernes scorpioides.</title>
        <authorList>
            <person name="Zeh D."/>
            <person name="Zeh J."/>
        </authorList>
    </citation>
    <scope>NUCLEOTIDE SEQUENCE [LARGE SCALE GENOMIC DNA]</scope>
    <source>
        <strain evidence="10">IN4F17</strain>
        <tissue evidence="10">Whole Body</tissue>
    </source>
</reference>
<proteinExistence type="predicted"/>
<dbReference type="Gene3D" id="3.10.10.10">
    <property type="entry name" value="HIV Type 1 Reverse Transcriptase, subunit A, domain 1"/>
    <property type="match status" value="2"/>
</dbReference>
<protein>
    <recommendedName>
        <fullName evidence="1">RNA-directed DNA polymerase</fullName>
        <ecNumber evidence="1">2.7.7.49</ecNumber>
    </recommendedName>
</protein>
<keyword evidence="11" id="KW-1185">Reference proteome</keyword>
<keyword evidence="5" id="KW-0255">Endonuclease</keyword>
<dbReference type="InterPro" id="IPR036875">
    <property type="entry name" value="Znf_CCHC_sf"/>
</dbReference>
<dbReference type="InterPro" id="IPR054465">
    <property type="entry name" value="Integrase_p58-like_C"/>
</dbReference>
<dbReference type="Gene3D" id="4.10.60.10">
    <property type="entry name" value="Zinc finger, CCHC-type"/>
    <property type="match status" value="1"/>
</dbReference>
<keyword evidence="4" id="KW-0540">Nuclease</keyword>
<dbReference type="InterPro" id="IPR001584">
    <property type="entry name" value="Integrase_cat-core"/>
</dbReference>
<dbReference type="InterPro" id="IPR021109">
    <property type="entry name" value="Peptidase_aspartic_dom_sf"/>
</dbReference>
<dbReference type="Pfam" id="PF00098">
    <property type="entry name" value="zf-CCHC"/>
    <property type="match status" value="1"/>
</dbReference>
<evidence type="ECO:0000256" key="6">
    <source>
        <dbReference type="PROSITE-ProRule" id="PRU00047"/>
    </source>
</evidence>
<organism evidence="10 11">
    <name type="scientific">Cordylochernes scorpioides</name>
    <dbReference type="NCBI Taxonomy" id="51811"/>
    <lineage>
        <taxon>Eukaryota</taxon>
        <taxon>Metazoa</taxon>
        <taxon>Ecdysozoa</taxon>
        <taxon>Arthropoda</taxon>
        <taxon>Chelicerata</taxon>
        <taxon>Arachnida</taxon>
        <taxon>Pseudoscorpiones</taxon>
        <taxon>Cheliferoidea</taxon>
        <taxon>Chernetidae</taxon>
        <taxon>Cordylochernes</taxon>
    </lineage>
</organism>
<dbReference type="InterPro" id="IPR001878">
    <property type="entry name" value="Znf_CCHC"/>
</dbReference>
<dbReference type="EMBL" id="CP092876">
    <property type="protein sequence ID" value="UYV76936.1"/>
    <property type="molecule type" value="Genomic_DNA"/>
</dbReference>
<dbReference type="InterPro" id="IPR012337">
    <property type="entry name" value="RNaseH-like_sf"/>
</dbReference>
<dbReference type="Gene3D" id="3.30.70.270">
    <property type="match status" value="2"/>
</dbReference>
<dbReference type="SMART" id="SM00343">
    <property type="entry name" value="ZnF_C2HC"/>
    <property type="match status" value="1"/>
</dbReference>
<evidence type="ECO:0000256" key="3">
    <source>
        <dbReference type="ARBA" id="ARBA00022695"/>
    </source>
</evidence>
<feature type="compositionally biased region" description="Polar residues" evidence="7">
    <location>
        <begin position="1578"/>
        <end position="1593"/>
    </location>
</feature>
<dbReference type="Pfam" id="PF00665">
    <property type="entry name" value="rve"/>
    <property type="match status" value="1"/>
</dbReference>
<accession>A0ABY6L9J3</accession>
<dbReference type="CDD" id="cd01647">
    <property type="entry name" value="RT_LTR"/>
    <property type="match status" value="1"/>
</dbReference>
<feature type="non-terminal residue" evidence="10">
    <location>
        <position position="1607"/>
    </location>
</feature>
<dbReference type="Gene3D" id="2.40.70.10">
    <property type="entry name" value="Acid Proteases"/>
    <property type="match status" value="1"/>
</dbReference>
<dbReference type="PANTHER" id="PTHR37984:SF5">
    <property type="entry name" value="PROTEIN NYNRIN-LIKE"/>
    <property type="match status" value="1"/>
</dbReference>
<dbReference type="PROSITE" id="PS50158">
    <property type="entry name" value="ZF_CCHC"/>
    <property type="match status" value="1"/>
</dbReference>
<dbReference type="Gene3D" id="1.10.340.70">
    <property type="match status" value="1"/>
</dbReference>
<keyword evidence="5" id="KW-0378">Hydrolase</keyword>
<feature type="region of interest" description="Disordered" evidence="7">
    <location>
        <begin position="1573"/>
        <end position="1607"/>
    </location>
</feature>
<gene>
    <name evidence="10" type="ORF">LAZ67_14002483</name>
</gene>
<evidence type="ECO:0000256" key="7">
    <source>
        <dbReference type="SAM" id="MobiDB-lite"/>
    </source>
</evidence>
<dbReference type="Pfam" id="PF25597">
    <property type="entry name" value="SH3_retrovirus"/>
    <property type="match status" value="1"/>
</dbReference>
<dbReference type="InterPro" id="IPR000477">
    <property type="entry name" value="RT_dom"/>
</dbReference>
<evidence type="ECO:0000259" key="8">
    <source>
        <dbReference type="PROSITE" id="PS50158"/>
    </source>
</evidence>
<feature type="domain" description="CCHC-type" evidence="8">
    <location>
        <begin position="1256"/>
        <end position="1271"/>
    </location>
</feature>
<dbReference type="SUPFAM" id="SSF56672">
    <property type="entry name" value="DNA/RNA polymerases"/>
    <property type="match status" value="1"/>
</dbReference>
<keyword evidence="6" id="KW-0479">Metal-binding</keyword>
<dbReference type="InterPro" id="IPR036397">
    <property type="entry name" value="RNaseH_sf"/>
</dbReference>
<dbReference type="Proteomes" id="UP001235939">
    <property type="component" value="Chromosome 14"/>
</dbReference>
<dbReference type="SUPFAM" id="SSF53098">
    <property type="entry name" value="Ribonuclease H-like"/>
    <property type="match status" value="1"/>
</dbReference>
<dbReference type="InterPro" id="IPR050951">
    <property type="entry name" value="Retrovirus_Pol_polyprotein"/>
</dbReference>
<dbReference type="Pfam" id="PF14223">
    <property type="entry name" value="Retrotran_gag_2"/>
    <property type="match status" value="1"/>
</dbReference>
<dbReference type="InterPro" id="IPR043128">
    <property type="entry name" value="Rev_trsase/Diguanyl_cyclase"/>
</dbReference>
<dbReference type="Pfam" id="PF22938">
    <property type="entry name" value="Integrase_p58_C"/>
    <property type="match status" value="1"/>
</dbReference>
<evidence type="ECO:0000313" key="11">
    <source>
        <dbReference type="Proteomes" id="UP001235939"/>
    </source>
</evidence>
<dbReference type="SUPFAM" id="SSF57756">
    <property type="entry name" value="Retrovirus zinc finger-like domains"/>
    <property type="match status" value="1"/>
</dbReference>
<dbReference type="EC" id="2.7.7.49" evidence="1"/>
<evidence type="ECO:0000256" key="1">
    <source>
        <dbReference type="ARBA" id="ARBA00012493"/>
    </source>
</evidence>
<dbReference type="Pfam" id="PF00078">
    <property type="entry name" value="RVT_1"/>
    <property type="match status" value="1"/>
</dbReference>
<feature type="domain" description="Integrase catalytic" evidence="9">
    <location>
        <begin position="1319"/>
        <end position="1495"/>
    </location>
</feature>
<keyword evidence="2" id="KW-0808">Transferase</keyword>